<dbReference type="CDD" id="cd00065">
    <property type="entry name" value="FYVE_like_SF"/>
    <property type="match status" value="1"/>
</dbReference>
<dbReference type="GO" id="GO:0044878">
    <property type="term" value="P:mitotic cytokinesis checkpoint signaling"/>
    <property type="evidence" value="ECO:0007669"/>
    <property type="project" value="TreeGrafter"/>
</dbReference>
<evidence type="ECO:0000259" key="6">
    <source>
        <dbReference type="PROSITE" id="PS50178"/>
    </source>
</evidence>
<dbReference type="PANTHER" id="PTHR46603:SF1">
    <property type="entry name" value="ABSCISSION_NOCUT CHECKPOINT REGULATOR"/>
    <property type="match status" value="1"/>
</dbReference>
<dbReference type="Gene3D" id="3.30.40.10">
    <property type="entry name" value="Zinc/RING finger domain, C3HC4 (zinc finger)"/>
    <property type="match status" value="1"/>
</dbReference>
<feature type="compositionally biased region" description="Acidic residues" evidence="5">
    <location>
        <begin position="222"/>
        <end position="231"/>
    </location>
</feature>
<dbReference type="GO" id="GO:0009838">
    <property type="term" value="P:abscission"/>
    <property type="evidence" value="ECO:0007669"/>
    <property type="project" value="TreeGrafter"/>
</dbReference>
<feature type="region of interest" description="Disordered" evidence="5">
    <location>
        <begin position="111"/>
        <end position="132"/>
    </location>
</feature>
<dbReference type="SUPFAM" id="SSF57845">
    <property type="entry name" value="B-box zinc-binding domain"/>
    <property type="match status" value="1"/>
</dbReference>
<evidence type="ECO:0000256" key="3">
    <source>
        <dbReference type="ARBA" id="ARBA00022833"/>
    </source>
</evidence>
<dbReference type="AlphaFoldDB" id="A0A1Q3F6N2"/>
<dbReference type="InterPro" id="IPR017455">
    <property type="entry name" value="Znf_FYVE-rel"/>
</dbReference>
<evidence type="ECO:0000256" key="5">
    <source>
        <dbReference type="SAM" id="MobiDB-lite"/>
    </source>
</evidence>
<dbReference type="CDD" id="cd19817">
    <property type="entry name" value="Bbox1_ANCHR-like"/>
    <property type="match status" value="1"/>
</dbReference>
<dbReference type="InterPro" id="IPR044553">
    <property type="entry name" value="Bbox1_ANCHR"/>
</dbReference>
<feature type="region of interest" description="Disordered" evidence="5">
    <location>
        <begin position="311"/>
        <end position="332"/>
    </location>
</feature>
<evidence type="ECO:0000313" key="7">
    <source>
        <dbReference type="EMBL" id="JAV23173.1"/>
    </source>
</evidence>
<dbReference type="GO" id="GO:0005813">
    <property type="term" value="C:centrosome"/>
    <property type="evidence" value="ECO:0007669"/>
    <property type="project" value="TreeGrafter"/>
</dbReference>
<reference evidence="7" key="1">
    <citation type="submission" date="2017-01" db="EMBL/GenBank/DDBJ databases">
        <title>A deep insight into the sialotranscriptome of adult male and female Cluex tarsalis mosquitoes.</title>
        <authorList>
            <person name="Ribeiro J.M."/>
            <person name="Moreira F."/>
            <person name="Bernard K.A."/>
            <person name="Calvo E."/>
        </authorList>
    </citation>
    <scope>NUCLEOTIDE SEQUENCE</scope>
    <source>
        <strain evidence="7">Kern County</strain>
        <tissue evidence="7">Salivary glands</tissue>
    </source>
</reference>
<keyword evidence="3" id="KW-0862">Zinc</keyword>
<protein>
    <submittedName>
        <fullName evidence="7">Putative zinc finger protein</fullName>
    </submittedName>
</protein>
<organism evidence="7">
    <name type="scientific">Culex tarsalis</name>
    <name type="common">Encephalitis mosquito</name>
    <dbReference type="NCBI Taxonomy" id="7177"/>
    <lineage>
        <taxon>Eukaryota</taxon>
        <taxon>Metazoa</taxon>
        <taxon>Ecdysozoa</taxon>
        <taxon>Arthropoda</taxon>
        <taxon>Hexapoda</taxon>
        <taxon>Insecta</taxon>
        <taxon>Pterygota</taxon>
        <taxon>Neoptera</taxon>
        <taxon>Endopterygota</taxon>
        <taxon>Diptera</taxon>
        <taxon>Nematocera</taxon>
        <taxon>Culicoidea</taxon>
        <taxon>Culicidae</taxon>
        <taxon>Culicinae</taxon>
        <taxon>Culicini</taxon>
        <taxon>Culex</taxon>
        <taxon>Culex</taxon>
    </lineage>
</organism>
<dbReference type="InterPro" id="IPR011011">
    <property type="entry name" value="Znf_FYVE_PHD"/>
</dbReference>
<dbReference type="EMBL" id="GFDL01011872">
    <property type="protein sequence ID" value="JAV23173.1"/>
    <property type="molecule type" value="Transcribed_RNA"/>
</dbReference>
<dbReference type="SUPFAM" id="SSF57903">
    <property type="entry name" value="FYVE/PHD zinc finger"/>
    <property type="match status" value="1"/>
</dbReference>
<dbReference type="InterPro" id="IPR013083">
    <property type="entry name" value="Znf_RING/FYVE/PHD"/>
</dbReference>
<feature type="region of interest" description="Disordered" evidence="5">
    <location>
        <begin position="61"/>
        <end position="81"/>
    </location>
</feature>
<feature type="region of interest" description="Disordered" evidence="5">
    <location>
        <begin position="205"/>
        <end position="233"/>
    </location>
</feature>
<dbReference type="GO" id="GO:0032154">
    <property type="term" value="C:cleavage furrow"/>
    <property type="evidence" value="ECO:0007669"/>
    <property type="project" value="TreeGrafter"/>
</dbReference>
<dbReference type="GO" id="GO:0030496">
    <property type="term" value="C:midbody"/>
    <property type="evidence" value="ECO:0007669"/>
    <property type="project" value="TreeGrafter"/>
</dbReference>
<sequence>MACNGCTKKFGLFLKENGCPSCKYSFCSKCLKFRIKLNGKNRDVCLRCFEFSKLANNAKETNNSVAKNSDSSILDSPSEETVQLPEVIQPTSSSTSQPDADDLIRERLAALKDPPTEDGTSSSPQESTSLTDIEKRLAALKGLEYKDYSEANKKFLLQRDNRTQEEQIHDLMKQFSEEQEIHESVSEYRLGAIGDIEKRLAALKGAAPDGGSDNPKKVNEIPSDDEEVNEEEAARKLAARFLEEAAIDAQNPGQEDDEDVLNNLDIPKPLDPAELEEELPWCTICNEDAVVRCLSCDGDLFCRGCFREGHEDDEEYREHKTKPYKGKKSGES</sequence>
<evidence type="ECO:0000256" key="4">
    <source>
        <dbReference type="PROSITE-ProRule" id="PRU00091"/>
    </source>
</evidence>
<dbReference type="PROSITE" id="PS50178">
    <property type="entry name" value="ZF_FYVE"/>
    <property type="match status" value="1"/>
</dbReference>
<keyword evidence="1" id="KW-0479">Metal-binding</keyword>
<evidence type="ECO:0000256" key="1">
    <source>
        <dbReference type="ARBA" id="ARBA00022723"/>
    </source>
</evidence>
<dbReference type="Pfam" id="PF22586">
    <property type="entry name" value="ANCHR-like_BBOX"/>
    <property type="match status" value="1"/>
</dbReference>
<evidence type="ECO:0000256" key="2">
    <source>
        <dbReference type="ARBA" id="ARBA00022771"/>
    </source>
</evidence>
<dbReference type="GO" id="GO:0008270">
    <property type="term" value="F:zinc ion binding"/>
    <property type="evidence" value="ECO:0007669"/>
    <property type="project" value="UniProtKB-KW"/>
</dbReference>
<name>A0A1Q3F6N2_CULTA</name>
<feature type="compositionally biased region" description="Basic residues" evidence="5">
    <location>
        <begin position="319"/>
        <end position="332"/>
    </location>
</feature>
<feature type="compositionally biased region" description="Polar residues" evidence="5">
    <location>
        <begin position="118"/>
        <end position="131"/>
    </location>
</feature>
<dbReference type="PANTHER" id="PTHR46603">
    <property type="entry name" value="ABSCISSION/NOCUT CHECKPOINT REGULATOR"/>
    <property type="match status" value="1"/>
</dbReference>
<accession>A0A1Q3F6N2</accession>
<proteinExistence type="predicted"/>
<dbReference type="GO" id="GO:0032266">
    <property type="term" value="F:phosphatidylinositol-3-phosphate binding"/>
    <property type="evidence" value="ECO:0007669"/>
    <property type="project" value="TreeGrafter"/>
</dbReference>
<keyword evidence="2 4" id="KW-0863">Zinc-finger</keyword>
<feature type="domain" description="FYVE-type" evidence="6">
    <location>
        <begin position="1"/>
        <end position="53"/>
    </location>
</feature>